<evidence type="ECO:0000256" key="1">
    <source>
        <dbReference type="ARBA" id="ARBA00004141"/>
    </source>
</evidence>
<protein>
    <submittedName>
        <fullName evidence="7">FUSC family protein</fullName>
    </submittedName>
</protein>
<feature type="transmembrane region" description="Helical" evidence="5">
    <location>
        <begin position="331"/>
        <end position="348"/>
    </location>
</feature>
<keyword evidence="8" id="KW-1185">Reference proteome</keyword>
<evidence type="ECO:0000313" key="8">
    <source>
        <dbReference type="Proteomes" id="UP000279859"/>
    </source>
</evidence>
<dbReference type="Proteomes" id="UP000279859">
    <property type="component" value="Unassembled WGS sequence"/>
</dbReference>
<organism evidence="7 8">
    <name type="scientific">Cryobacterium tepidiphilum</name>
    <dbReference type="NCBI Taxonomy" id="2486026"/>
    <lineage>
        <taxon>Bacteria</taxon>
        <taxon>Bacillati</taxon>
        <taxon>Actinomycetota</taxon>
        <taxon>Actinomycetes</taxon>
        <taxon>Micrococcales</taxon>
        <taxon>Microbacteriaceae</taxon>
        <taxon>Cryobacterium</taxon>
    </lineage>
</organism>
<evidence type="ECO:0000256" key="3">
    <source>
        <dbReference type="ARBA" id="ARBA00022989"/>
    </source>
</evidence>
<comment type="subcellular location">
    <subcellularLocation>
        <location evidence="1">Membrane</location>
        <topology evidence="1">Multi-pass membrane protein</topology>
    </subcellularLocation>
</comment>
<feature type="transmembrane region" description="Helical" evidence="5">
    <location>
        <begin position="103"/>
        <end position="126"/>
    </location>
</feature>
<comment type="caution">
    <text evidence="7">The sequence shown here is derived from an EMBL/GenBank/DDBJ whole genome shotgun (WGS) entry which is preliminary data.</text>
</comment>
<keyword evidence="4 5" id="KW-0472">Membrane</keyword>
<feature type="transmembrane region" description="Helical" evidence="5">
    <location>
        <begin position="303"/>
        <end position="319"/>
    </location>
</feature>
<dbReference type="EMBL" id="RDSR01000006">
    <property type="protein sequence ID" value="RNE63999.1"/>
    <property type="molecule type" value="Genomic_DNA"/>
</dbReference>
<feature type="transmembrane region" description="Helical" evidence="5">
    <location>
        <begin position="77"/>
        <end position="97"/>
    </location>
</feature>
<proteinExistence type="predicted"/>
<evidence type="ECO:0000313" key="7">
    <source>
        <dbReference type="EMBL" id="RNE63999.1"/>
    </source>
</evidence>
<dbReference type="GO" id="GO:0016020">
    <property type="term" value="C:membrane"/>
    <property type="evidence" value="ECO:0007669"/>
    <property type="project" value="UniProtKB-SubCell"/>
</dbReference>
<evidence type="ECO:0000256" key="2">
    <source>
        <dbReference type="ARBA" id="ARBA00022692"/>
    </source>
</evidence>
<evidence type="ECO:0000256" key="5">
    <source>
        <dbReference type="SAM" id="Phobius"/>
    </source>
</evidence>
<gene>
    <name evidence="7" type="ORF">EEJ31_05385</name>
</gene>
<name>A0A3M8LGG3_9MICO</name>
<dbReference type="AlphaFoldDB" id="A0A3M8LGG3"/>
<reference evidence="7 8" key="1">
    <citation type="submission" date="2018-11" db="EMBL/GenBank/DDBJ databases">
        <title>Cryobacterium sp. nov., isolated from rhizosphere soil of lettuce.</title>
        <authorList>
            <person name="Wang Y."/>
        </authorList>
    </citation>
    <scope>NUCLEOTIDE SEQUENCE [LARGE SCALE GENOMIC DNA]</scope>
    <source>
        <strain evidence="7 8">NEAU-85</strain>
    </source>
</reference>
<dbReference type="OrthoDB" id="4989419at2"/>
<keyword evidence="3 5" id="KW-1133">Transmembrane helix</keyword>
<dbReference type="RefSeq" id="WP_123045271.1">
    <property type="nucleotide sequence ID" value="NZ_RDSR01000006.1"/>
</dbReference>
<sequence length="364" mass="37966">MSSRQDDERTSPESLLDRIRSLRALDIEVASRAALAAVVPLVVLIAIGHIEWAPYASFGAMTALYGRSEPYRIRARTVTVAAVALVASIALGIATALASPSLIVLAAGLIVVIVAGILLSATAGLFPPTPIFFVFAYTVCAQVPTRAADVGLLLAVAAASAAFAWLLTMSGWAVRRVVGERSADWFKGLPRRGVVNPVAYRDAEVWRTIAQNVVGVLIAGALATLVGIGHSYWAVVSVVAVLPPPGARHSTSRAWHRIIGTLLGVVVTGLILLPAPPLAVLIVVIGIGQFGAEILVGRHYGAALLFITPLALTVSRLASPVPVSTLLFDRAVETALGGGIAILIVLFARARADRRERGAAGMPA</sequence>
<keyword evidence="2 5" id="KW-0812">Transmembrane</keyword>
<dbReference type="InterPro" id="IPR049453">
    <property type="entry name" value="Memb_transporter_dom"/>
</dbReference>
<accession>A0A3M8LGG3</accession>
<feature type="transmembrane region" description="Helical" evidence="5">
    <location>
        <begin position="33"/>
        <end position="56"/>
    </location>
</feature>
<evidence type="ECO:0000256" key="4">
    <source>
        <dbReference type="ARBA" id="ARBA00023136"/>
    </source>
</evidence>
<evidence type="ECO:0000259" key="6">
    <source>
        <dbReference type="Pfam" id="PF13515"/>
    </source>
</evidence>
<feature type="transmembrane region" description="Helical" evidence="5">
    <location>
        <begin position="216"/>
        <end position="242"/>
    </location>
</feature>
<feature type="domain" description="Integral membrane bound transporter" evidence="6">
    <location>
        <begin position="218"/>
        <end position="344"/>
    </location>
</feature>
<dbReference type="Pfam" id="PF13515">
    <property type="entry name" value="FUSC_2"/>
    <property type="match status" value="1"/>
</dbReference>
<feature type="transmembrane region" description="Helical" evidence="5">
    <location>
        <begin position="147"/>
        <end position="167"/>
    </location>
</feature>